<reference evidence="2 3" key="1">
    <citation type="submission" date="2019-05" db="EMBL/GenBank/DDBJ databases">
        <title>Arcobacter sp. nov., isolated from sea sediment.</title>
        <authorList>
            <person name="Kim W."/>
        </authorList>
    </citation>
    <scope>NUCLEOTIDE SEQUENCE [LARGE SCALE GENOMIC DNA]</scope>
    <source>
        <strain evidence="2 3">CAU 1517</strain>
    </source>
</reference>
<gene>
    <name evidence="2" type="ORF">FDK22_12600</name>
</gene>
<keyword evidence="1" id="KW-0732">Signal</keyword>
<sequence>MYKLVFILAFLIIGSYANDNLQEKNLQKQIEKEKKYKEEQKFYQGKNYDLDSFKVDENSLKNIPEQKNYNEDFDMDHTYD</sequence>
<keyword evidence="3" id="KW-1185">Reference proteome</keyword>
<dbReference type="RefSeq" id="WP_138153331.1">
    <property type="nucleotide sequence ID" value="NZ_CBDDKQ010000003.1"/>
</dbReference>
<protein>
    <submittedName>
        <fullName evidence="2">Uncharacterized protein</fullName>
    </submittedName>
</protein>
<dbReference type="AlphaFoldDB" id="A0A5R8XZN3"/>
<organism evidence="2 3">
    <name type="scientific">Arcobacter arenosus</name>
    <dbReference type="NCBI Taxonomy" id="2576037"/>
    <lineage>
        <taxon>Bacteria</taxon>
        <taxon>Pseudomonadati</taxon>
        <taxon>Campylobacterota</taxon>
        <taxon>Epsilonproteobacteria</taxon>
        <taxon>Campylobacterales</taxon>
        <taxon>Arcobacteraceae</taxon>
        <taxon>Arcobacter</taxon>
    </lineage>
</organism>
<dbReference type="EMBL" id="VANU01000005">
    <property type="protein sequence ID" value="TLP37077.1"/>
    <property type="molecule type" value="Genomic_DNA"/>
</dbReference>
<evidence type="ECO:0000256" key="1">
    <source>
        <dbReference type="SAM" id="SignalP"/>
    </source>
</evidence>
<feature type="signal peptide" evidence="1">
    <location>
        <begin position="1"/>
        <end position="17"/>
    </location>
</feature>
<proteinExistence type="predicted"/>
<feature type="chain" id="PRO_5024370448" evidence="1">
    <location>
        <begin position="18"/>
        <end position="80"/>
    </location>
</feature>
<dbReference type="Proteomes" id="UP000308901">
    <property type="component" value="Unassembled WGS sequence"/>
</dbReference>
<comment type="caution">
    <text evidence="2">The sequence shown here is derived from an EMBL/GenBank/DDBJ whole genome shotgun (WGS) entry which is preliminary data.</text>
</comment>
<accession>A0A5R8XZN3</accession>
<name>A0A5R8XZN3_9BACT</name>
<evidence type="ECO:0000313" key="2">
    <source>
        <dbReference type="EMBL" id="TLP37077.1"/>
    </source>
</evidence>
<evidence type="ECO:0000313" key="3">
    <source>
        <dbReference type="Proteomes" id="UP000308901"/>
    </source>
</evidence>